<dbReference type="OrthoDB" id="1525165at2"/>
<evidence type="ECO:0000313" key="5">
    <source>
        <dbReference type="Proteomes" id="UP000326509"/>
    </source>
</evidence>
<dbReference type="InterPro" id="IPR019734">
    <property type="entry name" value="TPR_rpt"/>
</dbReference>
<reference evidence="4 5" key="1">
    <citation type="submission" date="2019-08" db="EMBL/GenBank/DDBJ databases">
        <title>Draft genome sequence of Ulvibacter marinus type strain NBRC 109484.</title>
        <authorList>
            <person name="Kawano K."/>
            <person name="Ushijima N."/>
            <person name="Kihara M."/>
            <person name="Itoh H."/>
        </authorList>
    </citation>
    <scope>NUCLEOTIDE SEQUENCE [LARGE SCALE GENOMIC DNA]</scope>
    <source>
        <strain evidence="4 5">NBRC 109484</strain>
    </source>
</reference>
<dbReference type="AlphaFoldDB" id="A0A5J4IMP0"/>
<gene>
    <name evidence="4" type="ORF">ULMA_06370</name>
</gene>
<evidence type="ECO:0000256" key="2">
    <source>
        <dbReference type="SAM" id="MobiDB-lite"/>
    </source>
</evidence>
<feature type="compositionally biased region" description="Basic and acidic residues" evidence="2">
    <location>
        <begin position="198"/>
        <end position="258"/>
    </location>
</feature>
<organism evidence="4 5">
    <name type="scientific">Patiriisocius marinus</name>
    <dbReference type="NCBI Taxonomy" id="1397112"/>
    <lineage>
        <taxon>Bacteria</taxon>
        <taxon>Pseudomonadati</taxon>
        <taxon>Bacteroidota</taxon>
        <taxon>Flavobacteriia</taxon>
        <taxon>Flavobacteriales</taxon>
        <taxon>Flavobacteriaceae</taxon>
        <taxon>Patiriisocius</taxon>
    </lineage>
</organism>
<keyword evidence="3" id="KW-1133">Transmembrane helix</keyword>
<evidence type="ECO:0000313" key="4">
    <source>
        <dbReference type="EMBL" id="GER58529.1"/>
    </source>
</evidence>
<keyword evidence="1" id="KW-0802">TPR repeat</keyword>
<dbReference type="InterPro" id="IPR011990">
    <property type="entry name" value="TPR-like_helical_dom_sf"/>
</dbReference>
<dbReference type="Proteomes" id="UP000326509">
    <property type="component" value="Unassembled WGS sequence"/>
</dbReference>
<evidence type="ECO:0000256" key="3">
    <source>
        <dbReference type="SAM" id="Phobius"/>
    </source>
</evidence>
<feature type="compositionally biased region" description="Low complexity" evidence="2">
    <location>
        <begin position="259"/>
        <end position="268"/>
    </location>
</feature>
<sequence>MNKSQQQYISAYFFGNLTASQILFCLVIVLCVLFPKHTNAQTTKEVKVSEEAKKELLEVQTYLSEASEAITNDKFVEGEADYRKAISINEKESTGNYNLGTAYYKNNLKAESLDRFKKAALTATEKPERHRAFHNLGNALMDKKDYAGAVDAYKNALRNNPTDDETRYNLAVAKDLLEKNPPEGGGGDDENEDENNDDQDKKEQQDQKDKEDKKDGEDGKDKDEQDKGDEKDKDKEGDNEDKGKPEEPKDDNQEKQGDEPQQQQPVPGKLSPQEVKNLLESMNNEEKKVQDKINAQKQKGAKVKSEKDW</sequence>
<keyword evidence="5" id="KW-1185">Reference proteome</keyword>
<keyword evidence="3" id="KW-0472">Membrane</keyword>
<comment type="caution">
    <text evidence="4">The sequence shown here is derived from an EMBL/GenBank/DDBJ whole genome shotgun (WGS) entry which is preliminary data.</text>
</comment>
<dbReference type="PANTHER" id="PTHR12558:SF13">
    <property type="entry name" value="CELL DIVISION CYCLE PROTEIN 27 HOMOLOG"/>
    <property type="match status" value="1"/>
</dbReference>
<dbReference type="SUPFAM" id="SSF48452">
    <property type="entry name" value="TPR-like"/>
    <property type="match status" value="1"/>
</dbReference>
<dbReference type="Gene3D" id="1.25.40.10">
    <property type="entry name" value="Tetratricopeptide repeat domain"/>
    <property type="match status" value="2"/>
</dbReference>
<feature type="region of interest" description="Disordered" evidence="2">
    <location>
        <begin position="174"/>
        <end position="309"/>
    </location>
</feature>
<dbReference type="RefSeq" id="WP_151672600.1">
    <property type="nucleotide sequence ID" value="NZ_BKCG01000001.1"/>
</dbReference>
<dbReference type="Pfam" id="PF13414">
    <property type="entry name" value="TPR_11"/>
    <property type="match status" value="1"/>
</dbReference>
<feature type="compositionally biased region" description="Acidic residues" evidence="2">
    <location>
        <begin position="186"/>
        <end position="197"/>
    </location>
</feature>
<keyword evidence="3" id="KW-0812">Transmembrane</keyword>
<feature type="repeat" description="TPR" evidence="1">
    <location>
        <begin position="130"/>
        <end position="163"/>
    </location>
</feature>
<protein>
    <submittedName>
        <fullName evidence="4">Uncharacterized protein</fullName>
    </submittedName>
</protein>
<dbReference type="EMBL" id="BKCG01000001">
    <property type="protein sequence ID" value="GER58529.1"/>
    <property type="molecule type" value="Genomic_DNA"/>
</dbReference>
<dbReference type="PROSITE" id="PS50005">
    <property type="entry name" value="TPR"/>
    <property type="match status" value="1"/>
</dbReference>
<dbReference type="SMART" id="SM00028">
    <property type="entry name" value="TPR"/>
    <property type="match status" value="3"/>
</dbReference>
<evidence type="ECO:0000256" key="1">
    <source>
        <dbReference type="PROSITE-ProRule" id="PRU00339"/>
    </source>
</evidence>
<name>A0A5J4IMP0_9FLAO</name>
<proteinExistence type="predicted"/>
<dbReference type="PANTHER" id="PTHR12558">
    <property type="entry name" value="CELL DIVISION CYCLE 16,23,27"/>
    <property type="match status" value="1"/>
</dbReference>
<feature type="transmembrane region" description="Helical" evidence="3">
    <location>
        <begin position="12"/>
        <end position="35"/>
    </location>
</feature>
<accession>A0A5J4IMP0</accession>